<accession>X8J054</accession>
<dbReference type="Proteomes" id="UP000030108">
    <property type="component" value="Unassembled WGS sequence"/>
</dbReference>
<protein>
    <submittedName>
        <fullName evidence="1">Uncharacterized protein</fullName>
    </submittedName>
</protein>
<reference evidence="2" key="1">
    <citation type="journal article" date="2014" name="Genome Announc.">
        <title>Draft genome sequence of the plant-pathogenic soil fungus Rhizoctonia solani anastomosis group 3 strain Rhs1AP.</title>
        <authorList>
            <person name="Cubeta M.A."/>
            <person name="Thomas E."/>
            <person name="Dean R.A."/>
            <person name="Jabaji S."/>
            <person name="Neate S.M."/>
            <person name="Tavantzis S."/>
            <person name="Toda T."/>
            <person name="Vilgalys R."/>
            <person name="Bharathan N."/>
            <person name="Fedorova-Abrams N."/>
            <person name="Pakala S.B."/>
            <person name="Pakala S.M."/>
            <person name="Zafar N."/>
            <person name="Joardar V."/>
            <person name="Losada L."/>
            <person name="Nierman W.C."/>
        </authorList>
    </citation>
    <scope>NUCLEOTIDE SEQUENCE [LARGE SCALE GENOMIC DNA]</scope>
    <source>
        <strain evidence="2">AG-3</strain>
    </source>
</reference>
<evidence type="ECO:0000313" key="2">
    <source>
        <dbReference type="Proteomes" id="UP000030108"/>
    </source>
</evidence>
<dbReference type="EMBL" id="JATN01000322">
    <property type="protein sequence ID" value="EUC55743.1"/>
    <property type="molecule type" value="Genomic_DNA"/>
</dbReference>
<proteinExistence type="predicted"/>
<dbReference type="AlphaFoldDB" id="X8J054"/>
<name>X8J054_9AGAM</name>
<gene>
    <name evidence="1" type="ORF">RSOL_133020</name>
</gene>
<feature type="non-terminal residue" evidence="1">
    <location>
        <position position="100"/>
    </location>
</feature>
<sequence length="100" mass="11591">MVTLEHYGCIAVLQSKSREYSNWEARPQELKKMKYWEWVGQALERVRKQQVTDPKGVENYFKGPMTNDEAKFSKAIGHVVDANERDEWQKKVESATSGLA</sequence>
<organism evidence="1 2">
    <name type="scientific">Rhizoctonia solani AG-3 Rhs1AP</name>
    <dbReference type="NCBI Taxonomy" id="1086054"/>
    <lineage>
        <taxon>Eukaryota</taxon>
        <taxon>Fungi</taxon>
        <taxon>Dikarya</taxon>
        <taxon>Basidiomycota</taxon>
        <taxon>Agaricomycotina</taxon>
        <taxon>Agaricomycetes</taxon>
        <taxon>Cantharellales</taxon>
        <taxon>Ceratobasidiaceae</taxon>
        <taxon>Rhizoctonia</taxon>
    </lineage>
</organism>
<comment type="caution">
    <text evidence="1">The sequence shown here is derived from an EMBL/GenBank/DDBJ whole genome shotgun (WGS) entry which is preliminary data.</text>
</comment>
<evidence type="ECO:0000313" key="1">
    <source>
        <dbReference type="EMBL" id="EUC55743.1"/>
    </source>
</evidence>